<evidence type="ECO:0000256" key="1">
    <source>
        <dbReference type="SAM" id="Phobius"/>
    </source>
</evidence>
<organism evidence="2 3">
    <name type="scientific">Steinernema carpocapsae</name>
    <name type="common">Entomopathogenic nematode</name>
    <dbReference type="NCBI Taxonomy" id="34508"/>
    <lineage>
        <taxon>Eukaryota</taxon>
        <taxon>Metazoa</taxon>
        <taxon>Ecdysozoa</taxon>
        <taxon>Nematoda</taxon>
        <taxon>Chromadorea</taxon>
        <taxon>Rhabditida</taxon>
        <taxon>Tylenchina</taxon>
        <taxon>Panagrolaimomorpha</taxon>
        <taxon>Strongyloidoidea</taxon>
        <taxon>Steinernematidae</taxon>
        <taxon>Steinernema</taxon>
    </lineage>
</organism>
<proteinExistence type="predicted"/>
<reference evidence="2 3" key="1">
    <citation type="journal article" date="2015" name="Genome Biol.">
        <title>Comparative genomics of Steinernema reveals deeply conserved gene regulatory networks.</title>
        <authorList>
            <person name="Dillman A.R."/>
            <person name="Macchietto M."/>
            <person name="Porter C.F."/>
            <person name="Rogers A."/>
            <person name="Williams B."/>
            <person name="Antoshechkin I."/>
            <person name="Lee M.M."/>
            <person name="Goodwin Z."/>
            <person name="Lu X."/>
            <person name="Lewis E.E."/>
            <person name="Goodrich-Blair H."/>
            <person name="Stock S.P."/>
            <person name="Adams B.J."/>
            <person name="Sternberg P.W."/>
            <person name="Mortazavi A."/>
        </authorList>
    </citation>
    <scope>NUCLEOTIDE SEQUENCE [LARGE SCALE GENOMIC DNA]</scope>
    <source>
        <strain evidence="2 3">ALL</strain>
    </source>
</reference>
<feature type="transmembrane region" description="Helical" evidence="1">
    <location>
        <begin position="20"/>
        <end position="40"/>
    </location>
</feature>
<keyword evidence="1" id="KW-0812">Transmembrane</keyword>
<evidence type="ECO:0000313" key="3">
    <source>
        <dbReference type="Proteomes" id="UP000298663"/>
    </source>
</evidence>
<protein>
    <submittedName>
        <fullName evidence="2">Uncharacterized protein</fullName>
    </submittedName>
</protein>
<dbReference type="Proteomes" id="UP000298663">
    <property type="component" value="Unassembled WGS sequence"/>
</dbReference>
<dbReference type="EMBL" id="AZBU02000006">
    <property type="protein sequence ID" value="TKR73595.1"/>
    <property type="molecule type" value="Genomic_DNA"/>
</dbReference>
<dbReference type="AlphaFoldDB" id="A0A4V6A113"/>
<comment type="caution">
    <text evidence="2">The sequence shown here is derived from an EMBL/GenBank/DDBJ whole genome shotgun (WGS) entry which is preliminary data.</text>
</comment>
<name>A0A4V6A113_STECR</name>
<evidence type="ECO:0000313" key="2">
    <source>
        <dbReference type="EMBL" id="TKR73595.1"/>
    </source>
</evidence>
<gene>
    <name evidence="2" type="ORF">L596_020892</name>
</gene>
<keyword evidence="1" id="KW-0472">Membrane</keyword>
<keyword evidence="1" id="KW-1133">Transmembrane helix</keyword>
<keyword evidence="3" id="KW-1185">Reference proteome</keyword>
<reference evidence="2 3" key="2">
    <citation type="journal article" date="2019" name="G3 (Bethesda)">
        <title>Hybrid Assembly of the Genome of the Entomopathogenic Nematode Steinernema carpocapsae Identifies the X-Chromosome.</title>
        <authorList>
            <person name="Serra L."/>
            <person name="Macchietto M."/>
            <person name="Macias-Munoz A."/>
            <person name="McGill C.J."/>
            <person name="Rodriguez I.M."/>
            <person name="Rodriguez B."/>
            <person name="Murad R."/>
            <person name="Mortazavi A."/>
        </authorList>
    </citation>
    <scope>NUCLEOTIDE SEQUENCE [LARGE SCALE GENOMIC DNA]</scope>
    <source>
        <strain evidence="2 3">ALL</strain>
    </source>
</reference>
<accession>A0A4V6A113</accession>
<sequence length="93" mass="10723">MQTKTSIKKLLLLSQGKSAIAYWTDGKVLIALFPYIMYLFGMQGLTMFKIHDNSRTKRLKVRNICNRVDLKDESKSKTVHSVAFSSLYSKLEF</sequence>